<name>A0A2D2D7E7_METT3</name>
<protein>
    <submittedName>
        <fullName evidence="1">Uncharacterized protein</fullName>
    </submittedName>
</protein>
<dbReference type="EMBL" id="CP023739">
    <property type="protein sequence ID" value="ATQ70884.1"/>
    <property type="molecule type" value="Genomic_DNA"/>
</dbReference>
<organism evidence="1 2">
    <name type="scientific">Methylosinus trichosporium (strain ATCC 35070 / NCIMB 11131 / UNIQEM 75 / OB3b)</name>
    <dbReference type="NCBI Taxonomy" id="595536"/>
    <lineage>
        <taxon>Bacteria</taxon>
        <taxon>Pseudomonadati</taxon>
        <taxon>Pseudomonadota</taxon>
        <taxon>Alphaproteobacteria</taxon>
        <taxon>Hyphomicrobiales</taxon>
        <taxon>Methylocystaceae</taxon>
        <taxon>Methylosinus</taxon>
    </lineage>
</organism>
<dbReference type="Proteomes" id="UP000230709">
    <property type="component" value="Plasmid pOB3b2"/>
</dbReference>
<dbReference type="RefSeq" id="WP_099832100.1">
    <property type="nucleotide sequence ID" value="NZ_CP023739.1"/>
</dbReference>
<keyword evidence="1" id="KW-0614">Plasmid</keyword>
<geneLocation type="plasmid" evidence="2">
    <name>pob3b2</name>
</geneLocation>
<keyword evidence="2" id="KW-1185">Reference proteome</keyword>
<evidence type="ECO:0000313" key="1">
    <source>
        <dbReference type="EMBL" id="ATQ70884.1"/>
    </source>
</evidence>
<dbReference type="KEGG" id="mtw:CQW49_23340"/>
<proteinExistence type="predicted"/>
<evidence type="ECO:0000313" key="2">
    <source>
        <dbReference type="Proteomes" id="UP000230709"/>
    </source>
</evidence>
<accession>A0A2D2D7E7</accession>
<dbReference type="AlphaFoldDB" id="A0A2D2D7E7"/>
<reference evidence="2" key="1">
    <citation type="submission" date="2017-10" db="EMBL/GenBank/DDBJ databases">
        <title>Completed PacBio SMRT sequence of Methylosinus trichosporium OB3b reveals presence of a third large plasmid.</title>
        <authorList>
            <person name="Charles T.C."/>
            <person name="Lynch M.D.J."/>
            <person name="Heil J.R."/>
            <person name="Cheng J."/>
        </authorList>
    </citation>
    <scope>NUCLEOTIDE SEQUENCE [LARGE SCALE GENOMIC DNA]</scope>
    <source>
        <strain evidence="2">OB3b</strain>
        <plasmid evidence="2">pob3b2</plasmid>
    </source>
</reference>
<sequence>MPSLRIQLRPSGVVMFGSGTRDLARMEHHGAFDLDNADSVSIAEEAELRRLIKGRDKRPRLHRHSRRRRIA</sequence>
<gene>
    <name evidence="1" type="ORF">CQW49_23340</name>
</gene>